<name>A0ABY6Q1B7_9ACTN</name>
<organism evidence="2 3">
    <name type="scientific">Streptomyces drozdowiczii</name>
    <dbReference type="NCBI Taxonomy" id="202862"/>
    <lineage>
        <taxon>Bacteria</taxon>
        <taxon>Bacillati</taxon>
        <taxon>Actinomycetota</taxon>
        <taxon>Actinomycetes</taxon>
        <taxon>Kitasatosporales</taxon>
        <taxon>Streptomycetaceae</taxon>
        <taxon>Streptomyces</taxon>
    </lineage>
</organism>
<evidence type="ECO:0000256" key="1">
    <source>
        <dbReference type="SAM" id="Phobius"/>
    </source>
</evidence>
<proteinExistence type="predicted"/>
<keyword evidence="1" id="KW-1133">Transmembrane helix</keyword>
<evidence type="ECO:0000313" key="3">
    <source>
        <dbReference type="Proteomes" id="UP001164963"/>
    </source>
</evidence>
<gene>
    <name evidence="2" type="ORF">NEH16_32265</name>
</gene>
<dbReference type="EMBL" id="CP098740">
    <property type="protein sequence ID" value="UZK58134.1"/>
    <property type="molecule type" value="Genomic_DNA"/>
</dbReference>
<protein>
    <submittedName>
        <fullName evidence="2">DUF1772 domain-containing protein</fullName>
    </submittedName>
</protein>
<dbReference type="InterPro" id="IPR013901">
    <property type="entry name" value="Anthrone_oxy"/>
</dbReference>
<dbReference type="Pfam" id="PF08592">
    <property type="entry name" value="Anthrone_oxy"/>
    <property type="match status" value="1"/>
</dbReference>
<keyword evidence="1" id="KW-0812">Transmembrane</keyword>
<dbReference type="Proteomes" id="UP001164963">
    <property type="component" value="Chromosome"/>
</dbReference>
<accession>A0ABY6Q1B7</accession>
<feature type="transmembrane region" description="Helical" evidence="1">
    <location>
        <begin position="84"/>
        <end position="101"/>
    </location>
</feature>
<reference evidence="2" key="1">
    <citation type="journal article" date="2022" name="Front. Microbiol.">
        <title>Mirubactin C rescues the lethal effect of cell wall biosynthesis mutations in Bacillus subtilis.</title>
        <authorList>
            <person name="Kepplinger B."/>
            <person name="Wen X."/>
            <person name="Tyler A.R."/>
            <person name="Kim B.Y."/>
            <person name="Brown J."/>
            <person name="Banks P."/>
            <person name="Dashti Y."/>
            <person name="Mackenzie E.S."/>
            <person name="Wills C."/>
            <person name="Kawai Y."/>
            <person name="Waldron K.J."/>
            <person name="Allenby N.E.E."/>
            <person name="Wu L.J."/>
            <person name="Hall M.J."/>
            <person name="Errington J."/>
        </authorList>
    </citation>
    <scope>NUCLEOTIDE SEQUENCE</scope>
    <source>
        <strain evidence="2">MDA8-470</strain>
    </source>
</reference>
<feature type="transmembrane region" description="Helical" evidence="1">
    <location>
        <begin position="52"/>
        <end position="78"/>
    </location>
</feature>
<sequence>MEIAQTLALIAATVTTGLISGLFYGFAISVMPALRGTGDRTFIDVMQRVNVAILNGWFVLGYIGALVFTGLAVGLQFGGGDRDAVVPTVAALVCYIASMGVTSRLNIPLNNALEAAGPVDGIARPEAVRAAFEGAWARGNVLRTLLCIAATGLLCWALVLNGGS</sequence>
<dbReference type="RefSeq" id="WP_073969531.1">
    <property type="nucleotide sequence ID" value="NZ_CP098740.1"/>
</dbReference>
<feature type="transmembrane region" description="Helical" evidence="1">
    <location>
        <begin position="6"/>
        <end position="31"/>
    </location>
</feature>
<keyword evidence="1" id="KW-0472">Membrane</keyword>
<keyword evidence="3" id="KW-1185">Reference proteome</keyword>
<feature type="transmembrane region" description="Helical" evidence="1">
    <location>
        <begin position="141"/>
        <end position="159"/>
    </location>
</feature>
<evidence type="ECO:0000313" key="2">
    <source>
        <dbReference type="EMBL" id="UZK58134.1"/>
    </source>
</evidence>